<dbReference type="KEGG" id="sper:EW093_01255"/>
<gene>
    <name evidence="1" type="ORF">EW093_01255</name>
</gene>
<sequence length="67" mass="7556">MNTQELFKEALNMPPKEKALLIDGLLTSLDKPDLSLDSIWETEIEKRVAAYKSGKLKTVPYTGFKLS</sequence>
<keyword evidence="2" id="KW-1185">Reference proteome</keyword>
<dbReference type="OrthoDB" id="598283at2"/>
<dbReference type="InterPro" id="IPR013406">
    <property type="entry name" value="CHP02574_addiction_mod"/>
</dbReference>
<protein>
    <submittedName>
        <fullName evidence="1">Addiction module protein</fullName>
    </submittedName>
</protein>
<reference evidence="1 2" key="1">
    <citation type="submission" date="2019-02" db="EMBL/GenBank/DDBJ databases">
        <authorList>
            <person name="Fomenkov A."/>
            <person name="Dubinina G."/>
            <person name="Grabovich M."/>
            <person name="Vincze T."/>
            <person name="Roberts R.J."/>
        </authorList>
    </citation>
    <scope>NUCLEOTIDE SEQUENCE [LARGE SCALE GENOMIC DNA]</scope>
    <source>
        <strain evidence="1 2">P</strain>
    </source>
</reference>
<reference evidence="1 2" key="2">
    <citation type="submission" date="2019-09" db="EMBL/GenBank/DDBJ databases">
        <title>Complete Genome Sequence and Methylome Analysis of free living Spirochaetas.</title>
        <authorList>
            <person name="Leshcheva N."/>
            <person name="Mikheeva N."/>
        </authorList>
    </citation>
    <scope>NUCLEOTIDE SEQUENCE [LARGE SCALE GENOMIC DNA]</scope>
    <source>
        <strain evidence="1 2">P</strain>
    </source>
</reference>
<evidence type="ECO:0000313" key="1">
    <source>
        <dbReference type="EMBL" id="QEN03385.1"/>
    </source>
</evidence>
<dbReference type="Pfam" id="PF09720">
    <property type="entry name" value="Unstab_antitox"/>
    <property type="match status" value="1"/>
</dbReference>
<dbReference type="RefSeq" id="WP_149566644.1">
    <property type="nucleotide sequence ID" value="NZ_CP035807.1"/>
</dbReference>
<name>A0A5C1Q5Y8_9SPIO</name>
<organism evidence="1 2">
    <name type="scientific">Thiospirochaeta perfilievii</name>
    <dbReference type="NCBI Taxonomy" id="252967"/>
    <lineage>
        <taxon>Bacteria</taxon>
        <taxon>Pseudomonadati</taxon>
        <taxon>Spirochaetota</taxon>
        <taxon>Spirochaetia</taxon>
        <taxon>Spirochaetales</taxon>
        <taxon>Spirochaetaceae</taxon>
        <taxon>Thiospirochaeta</taxon>
    </lineage>
</organism>
<proteinExistence type="predicted"/>
<dbReference type="EMBL" id="CP035807">
    <property type="protein sequence ID" value="QEN03385.1"/>
    <property type="molecule type" value="Genomic_DNA"/>
</dbReference>
<evidence type="ECO:0000313" key="2">
    <source>
        <dbReference type="Proteomes" id="UP000323824"/>
    </source>
</evidence>
<accession>A0A5C1Q5Y8</accession>
<dbReference type="Proteomes" id="UP000323824">
    <property type="component" value="Chromosome"/>
</dbReference>
<dbReference type="AlphaFoldDB" id="A0A5C1Q5Y8"/>